<evidence type="ECO:0000313" key="3">
    <source>
        <dbReference type="EnsemblPlants" id="PNT71233"/>
    </source>
</evidence>
<dbReference type="InParanoid" id="A0A2K2DAD9"/>
<feature type="region of interest" description="Disordered" evidence="1">
    <location>
        <begin position="1"/>
        <end position="25"/>
    </location>
</feature>
<organism evidence="2">
    <name type="scientific">Brachypodium distachyon</name>
    <name type="common">Purple false brome</name>
    <name type="synonym">Trachynia distachya</name>
    <dbReference type="NCBI Taxonomy" id="15368"/>
    <lineage>
        <taxon>Eukaryota</taxon>
        <taxon>Viridiplantae</taxon>
        <taxon>Streptophyta</taxon>
        <taxon>Embryophyta</taxon>
        <taxon>Tracheophyta</taxon>
        <taxon>Spermatophyta</taxon>
        <taxon>Magnoliopsida</taxon>
        <taxon>Liliopsida</taxon>
        <taxon>Poales</taxon>
        <taxon>Poaceae</taxon>
        <taxon>BOP clade</taxon>
        <taxon>Pooideae</taxon>
        <taxon>Stipodae</taxon>
        <taxon>Brachypodieae</taxon>
        <taxon>Brachypodium</taxon>
    </lineage>
</organism>
<dbReference type="Gramene" id="PNT71233">
    <property type="protein sequence ID" value="PNT71233"/>
    <property type="gene ID" value="BRADI_2g25085v3"/>
</dbReference>
<dbReference type="EMBL" id="CM000881">
    <property type="protein sequence ID" value="PNT71233.1"/>
    <property type="molecule type" value="Genomic_DNA"/>
</dbReference>
<reference evidence="2 3" key="1">
    <citation type="journal article" date="2010" name="Nature">
        <title>Genome sequencing and analysis of the model grass Brachypodium distachyon.</title>
        <authorList>
            <consortium name="International Brachypodium Initiative"/>
        </authorList>
    </citation>
    <scope>NUCLEOTIDE SEQUENCE [LARGE SCALE GENOMIC DNA]</scope>
    <source>
        <strain evidence="2 3">Bd21</strain>
    </source>
</reference>
<evidence type="ECO:0000313" key="2">
    <source>
        <dbReference type="EMBL" id="PNT71233.1"/>
    </source>
</evidence>
<sequence length="85" mass="9576">MVGPDVFQARTEAPETERPHDTSKAPLFREEMAIRSCMHGTYGCACSFVPRWGKCESKAAQWSLAPRMEAVRATRLSYSACYVRC</sequence>
<dbReference type="Proteomes" id="UP000008810">
    <property type="component" value="Chromosome 2"/>
</dbReference>
<accession>A0A2K2DAD9</accession>
<evidence type="ECO:0000313" key="4">
    <source>
        <dbReference type="Proteomes" id="UP000008810"/>
    </source>
</evidence>
<dbReference type="EnsemblPlants" id="PNT71233">
    <property type="protein sequence ID" value="PNT71233"/>
    <property type="gene ID" value="BRADI_2g25085v3"/>
</dbReference>
<gene>
    <name evidence="2" type="ORF">BRADI_2g25085v3</name>
</gene>
<dbReference type="AlphaFoldDB" id="A0A2K2DAD9"/>
<evidence type="ECO:0000256" key="1">
    <source>
        <dbReference type="SAM" id="MobiDB-lite"/>
    </source>
</evidence>
<keyword evidence="4" id="KW-1185">Reference proteome</keyword>
<reference evidence="2" key="2">
    <citation type="submission" date="2017-06" db="EMBL/GenBank/DDBJ databases">
        <title>WGS assembly of Brachypodium distachyon.</title>
        <authorList>
            <consortium name="The International Brachypodium Initiative"/>
            <person name="Lucas S."/>
            <person name="Harmon-Smith M."/>
            <person name="Lail K."/>
            <person name="Tice H."/>
            <person name="Grimwood J."/>
            <person name="Bruce D."/>
            <person name="Barry K."/>
            <person name="Shu S."/>
            <person name="Lindquist E."/>
            <person name="Wang M."/>
            <person name="Pitluck S."/>
            <person name="Vogel J.P."/>
            <person name="Garvin D.F."/>
            <person name="Mockler T.C."/>
            <person name="Schmutz J."/>
            <person name="Rokhsar D."/>
            <person name="Bevan M.W."/>
        </authorList>
    </citation>
    <scope>NUCLEOTIDE SEQUENCE</scope>
    <source>
        <strain evidence="2">Bd21</strain>
    </source>
</reference>
<feature type="compositionally biased region" description="Basic and acidic residues" evidence="1">
    <location>
        <begin position="12"/>
        <end position="25"/>
    </location>
</feature>
<reference evidence="3" key="3">
    <citation type="submission" date="2018-08" db="UniProtKB">
        <authorList>
            <consortium name="EnsemblPlants"/>
        </authorList>
    </citation>
    <scope>IDENTIFICATION</scope>
    <source>
        <strain evidence="3">cv. Bd21</strain>
    </source>
</reference>
<protein>
    <submittedName>
        <fullName evidence="2 3">Uncharacterized protein</fullName>
    </submittedName>
</protein>
<name>A0A2K2DAD9_BRADI</name>
<proteinExistence type="predicted"/>